<dbReference type="PROSITE" id="PS50931">
    <property type="entry name" value="HTH_LYSR"/>
    <property type="match status" value="1"/>
</dbReference>
<evidence type="ECO:0000256" key="2">
    <source>
        <dbReference type="ARBA" id="ARBA00023015"/>
    </source>
</evidence>
<comment type="similarity">
    <text evidence="1">Belongs to the LysR transcriptional regulatory family.</text>
</comment>
<sequence length="304" mass="32718">MLFGQLECFLAVARAGSMSRAAEEMFLAQPSLTARLKALEHEVGDQLFVRTRSGMRLTEAGRQFLPYAERAVTSVANGKQHLEELRKGTGGHLRLGALPRVSTYALPGFLEGFSLAHPGVVLSVKTGHSEDILEMVLSEEVQLGLARSMRHPEVESLPLYEEELVLAVGKGHAFAGRRDVGLAELGGERLILFDRASTSYELTKSLFRDAGVAGPDVVELDNIEAAKRMVEQGLGVAFLPEPAVLRAVAAGRLATVRIDACPKLGRTIVALRRKDVPLTGTAAAFMNLVGEMGQGPGRVPDQAR</sequence>
<name>A0A6J4RBK7_9ACTN</name>
<dbReference type="GO" id="GO:0003700">
    <property type="term" value="F:DNA-binding transcription factor activity"/>
    <property type="evidence" value="ECO:0007669"/>
    <property type="project" value="InterPro"/>
</dbReference>
<dbReference type="SUPFAM" id="SSF53850">
    <property type="entry name" value="Periplasmic binding protein-like II"/>
    <property type="match status" value="1"/>
</dbReference>
<dbReference type="SUPFAM" id="SSF46785">
    <property type="entry name" value="Winged helix' DNA-binding domain"/>
    <property type="match status" value="1"/>
</dbReference>
<dbReference type="PANTHER" id="PTHR30126">
    <property type="entry name" value="HTH-TYPE TRANSCRIPTIONAL REGULATOR"/>
    <property type="match status" value="1"/>
</dbReference>
<dbReference type="InterPro" id="IPR000847">
    <property type="entry name" value="LysR_HTH_N"/>
</dbReference>
<dbReference type="CDD" id="cd05466">
    <property type="entry name" value="PBP2_LTTR_substrate"/>
    <property type="match status" value="1"/>
</dbReference>
<dbReference type="PRINTS" id="PR00039">
    <property type="entry name" value="HTHLYSR"/>
</dbReference>
<dbReference type="InterPro" id="IPR036390">
    <property type="entry name" value="WH_DNA-bd_sf"/>
</dbReference>
<keyword evidence="4" id="KW-0804">Transcription</keyword>
<keyword evidence="2" id="KW-0805">Transcription regulation</keyword>
<evidence type="ECO:0000256" key="1">
    <source>
        <dbReference type="ARBA" id="ARBA00009437"/>
    </source>
</evidence>
<reference evidence="6" key="1">
    <citation type="submission" date="2020-02" db="EMBL/GenBank/DDBJ databases">
        <authorList>
            <person name="Meier V. D."/>
        </authorList>
    </citation>
    <scope>NUCLEOTIDE SEQUENCE</scope>
    <source>
        <strain evidence="6">AVDCRST_MAG02</strain>
    </source>
</reference>
<evidence type="ECO:0000256" key="4">
    <source>
        <dbReference type="ARBA" id="ARBA00023163"/>
    </source>
</evidence>
<evidence type="ECO:0000259" key="5">
    <source>
        <dbReference type="PROSITE" id="PS50931"/>
    </source>
</evidence>
<dbReference type="Gene3D" id="3.40.190.290">
    <property type="match status" value="1"/>
</dbReference>
<accession>A0A6J4RBK7</accession>
<keyword evidence="3" id="KW-0238">DNA-binding</keyword>
<dbReference type="FunFam" id="1.10.10.10:FF:000001">
    <property type="entry name" value="LysR family transcriptional regulator"/>
    <property type="match status" value="1"/>
</dbReference>
<dbReference type="PANTHER" id="PTHR30126:SF40">
    <property type="entry name" value="HTH-TYPE TRANSCRIPTIONAL REGULATOR GLTR"/>
    <property type="match status" value="1"/>
</dbReference>
<dbReference type="Pfam" id="PF03466">
    <property type="entry name" value="LysR_substrate"/>
    <property type="match status" value="1"/>
</dbReference>
<dbReference type="EMBL" id="CADCVH010000102">
    <property type="protein sequence ID" value="CAA9469574.1"/>
    <property type="molecule type" value="Genomic_DNA"/>
</dbReference>
<protein>
    <submittedName>
        <fullName evidence="6">Cys regulon transcriptional activator CysB</fullName>
    </submittedName>
</protein>
<organism evidence="6">
    <name type="scientific">uncultured Rubrobacteraceae bacterium</name>
    <dbReference type="NCBI Taxonomy" id="349277"/>
    <lineage>
        <taxon>Bacteria</taxon>
        <taxon>Bacillati</taxon>
        <taxon>Actinomycetota</taxon>
        <taxon>Rubrobacteria</taxon>
        <taxon>Rubrobacterales</taxon>
        <taxon>Rubrobacteraceae</taxon>
        <taxon>environmental samples</taxon>
    </lineage>
</organism>
<dbReference type="GO" id="GO:0000976">
    <property type="term" value="F:transcription cis-regulatory region binding"/>
    <property type="evidence" value="ECO:0007669"/>
    <property type="project" value="TreeGrafter"/>
</dbReference>
<feature type="domain" description="HTH lysR-type" evidence="5">
    <location>
        <begin position="1"/>
        <end position="58"/>
    </location>
</feature>
<gene>
    <name evidence="6" type="ORF">AVDCRST_MAG02-3959</name>
</gene>
<dbReference type="Gene3D" id="1.10.10.10">
    <property type="entry name" value="Winged helix-like DNA-binding domain superfamily/Winged helix DNA-binding domain"/>
    <property type="match status" value="1"/>
</dbReference>
<dbReference type="AlphaFoldDB" id="A0A6J4RBK7"/>
<dbReference type="Pfam" id="PF00126">
    <property type="entry name" value="HTH_1"/>
    <property type="match status" value="1"/>
</dbReference>
<evidence type="ECO:0000313" key="6">
    <source>
        <dbReference type="EMBL" id="CAA9469574.1"/>
    </source>
</evidence>
<evidence type="ECO:0000256" key="3">
    <source>
        <dbReference type="ARBA" id="ARBA00023125"/>
    </source>
</evidence>
<proteinExistence type="inferred from homology"/>
<dbReference type="InterPro" id="IPR036388">
    <property type="entry name" value="WH-like_DNA-bd_sf"/>
</dbReference>
<dbReference type="InterPro" id="IPR005119">
    <property type="entry name" value="LysR_subst-bd"/>
</dbReference>